<feature type="transmembrane region" description="Helical" evidence="13">
    <location>
        <begin position="98"/>
        <end position="118"/>
    </location>
</feature>
<keyword evidence="3 12" id="KW-0812">Transmembrane</keyword>
<dbReference type="PROSITE" id="PS00237">
    <property type="entry name" value="G_PROTEIN_RECEP_F1_1"/>
    <property type="match status" value="1"/>
</dbReference>
<evidence type="ECO:0000256" key="3">
    <source>
        <dbReference type="ARBA" id="ARBA00022692"/>
    </source>
</evidence>
<keyword evidence="6 13" id="KW-0472">Membrane</keyword>
<feature type="domain" description="G-protein coupled receptors family 1 profile" evidence="15">
    <location>
        <begin position="81"/>
        <end position="330"/>
    </location>
</feature>
<gene>
    <name evidence="16" type="primary">F2RL3</name>
</gene>
<keyword evidence="7 11" id="KW-1015">Disulfide bond</keyword>
<dbReference type="GO" id="GO:0007596">
    <property type="term" value="P:blood coagulation"/>
    <property type="evidence" value="ECO:0007669"/>
    <property type="project" value="InterPro"/>
</dbReference>
<reference evidence="16" key="2">
    <citation type="submission" date="2025-08" db="UniProtKB">
        <authorList>
            <consortium name="Ensembl"/>
        </authorList>
    </citation>
    <scope>IDENTIFICATION</scope>
</reference>
<dbReference type="InterPro" id="IPR017452">
    <property type="entry name" value="GPCR_Rhodpsn_7TM"/>
</dbReference>
<evidence type="ECO:0000256" key="2">
    <source>
        <dbReference type="ARBA" id="ARBA00022475"/>
    </source>
</evidence>
<dbReference type="PANTHER" id="PTHR24232">
    <property type="entry name" value="G-PROTEIN COUPLED RECEPTOR"/>
    <property type="match status" value="1"/>
</dbReference>
<feature type="transmembrane region" description="Helical" evidence="13">
    <location>
        <begin position="179"/>
        <end position="200"/>
    </location>
</feature>
<keyword evidence="5 12" id="KW-0297">G-protein coupled receptor</keyword>
<comment type="similarity">
    <text evidence="12">Belongs to the G-protein coupled receptor 1 family.</text>
</comment>
<comment type="subcellular location">
    <subcellularLocation>
        <location evidence="1">Cell membrane</location>
        <topology evidence="1">Multi-pass membrane protein</topology>
    </subcellularLocation>
</comment>
<dbReference type="InterPro" id="IPR003912">
    <property type="entry name" value="Protea_act_rcpt"/>
</dbReference>
<keyword evidence="14" id="KW-0732">Signal</keyword>
<feature type="transmembrane region" description="Helical" evidence="13">
    <location>
        <begin position="228"/>
        <end position="261"/>
    </location>
</feature>
<dbReference type="Ensembl" id="ENSDCDT00010037535.1">
    <property type="protein sequence ID" value="ENSDCDP00010030194.1"/>
    <property type="gene ID" value="ENSDCDG00010019402.1"/>
</dbReference>
<sequence>MATLLNIPTVLLLFCLSGIACVSSTSTAEDCNPIYRYMRAHALANKCNKTTTTQIEQIQSKLSVRVLPFLFLAVFVVGFPANFIALWVLLFRTKKLPSTILLINMTSCDLLLLVALPFRIVYHFRENDWIFGEPFCRLLIALFYGNVYGSVVCLAFIAFDRYIALVHPFGARTLRSHRISIYMSLAVWFVVLAAMVPLLVTQQSYTLDEPPITTCHDVLPMDTQKFFLLPYFATLFTICFLLPLLVVLFCYSAVLCTLVAAGRRYAHAVSVTVLVLVVFVVCLLPSNVLLLVHYSMNSEATEKESEDFYVPYTISLAISTFNNCLDPFIFYYVSEEFRGKVRQMLCCEGLDQDTSTVNKVTYSSSGPCKSKITLLPETR</sequence>
<organism evidence="16 17">
    <name type="scientific">Denticeps clupeoides</name>
    <name type="common">denticle herring</name>
    <dbReference type="NCBI Taxonomy" id="299321"/>
    <lineage>
        <taxon>Eukaryota</taxon>
        <taxon>Metazoa</taxon>
        <taxon>Chordata</taxon>
        <taxon>Craniata</taxon>
        <taxon>Vertebrata</taxon>
        <taxon>Euteleostomi</taxon>
        <taxon>Actinopterygii</taxon>
        <taxon>Neopterygii</taxon>
        <taxon>Teleostei</taxon>
        <taxon>Clupei</taxon>
        <taxon>Clupeiformes</taxon>
        <taxon>Denticipitoidei</taxon>
        <taxon>Denticipitidae</taxon>
        <taxon>Denticeps</taxon>
    </lineage>
</organism>
<dbReference type="GO" id="GO:0015057">
    <property type="term" value="F:thrombin-activated receptor activity"/>
    <property type="evidence" value="ECO:0007669"/>
    <property type="project" value="InterPro"/>
</dbReference>
<dbReference type="PANTHER" id="PTHR24232:SF22">
    <property type="entry name" value="PROTEINASE-ACTIVATED RECEPTOR 4"/>
    <property type="match status" value="1"/>
</dbReference>
<dbReference type="PRINTS" id="PR01428">
    <property type="entry name" value="PROTEASEAR"/>
</dbReference>
<evidence type="ECO:0000256" key="6">
    <source>
        <dbReference type="ARBA" id="ARBA00023136"/>
    </source>
</evidence>
<dbReference type="GO" id="GO:0005886">
    <property type="term" value="C:plasma membrane"/>
    <property type="evidence" value="ECO:0007669"/>
    <property type="project" value="UniProtKB-SubCell"/>
</dbReference>
<evidence type="ECO:0000256" key="10">
    <source>
        <dbReference type="ARBA" id="ARBA00023224"/>
    </source>
</evidence>
<feature type="transmembrane region" description="Helical" evidence="13">
    <location>
        <begin position="69"/>
        <end position="91"/>
    </location>
</feature>
<evidence type="ECO:0000259" key="15">
    <source>
        <dbReference type="PROSITE" id="PS50262"/>
    </source>
</evidence>
<dbReference type="GO" id="GO:0035025">
    <property type="term" value="P:positive regulation of Rho protein signal transduction"/>
    <property type="evidence" value="ECO:0007669"/>
    <property type="project" value="TreeGrafter"/>
</dbReference>
<dbReference type="Gene3D" id="1.20.1070.10">
    <property type="entry name" value="Rhodopsin 7-helix transmembrane proteins"/>
    <property type="match status" value="1"/>
</dbReference>
<keyword evidence="8 12" id="KW-0675">Receptor</keyword>
<dbReference type="PRINTS" id="PR01430">
    <property type="entry name" value="PROTEASEAR4"/>
</dbReference>
<dbReference type="SUPFAM" id="SSF81321">
    <property type="entry name" value="Family A G protein-coupled receptor-like"/>
    <property type="match status" value="1"/>
</dbReference>
<evidence type="ECO:0000256" key="9">
    <source>
        <dbReference type="ARBA" id="ARBA00023180"/>
    </source>
</evidence>
<evidence type="ECO:0000256" key="14">
    <source>
        <dbReference type="SAM" id="SignalP"/>
    </source>
</evidence>
<dbReference type="GeneTree" id="ENSGT01050000244840"/>
<dbReference type="PROSITE" id="PS50262">
    <property type="entry name" value="G_PROTEIN_RECEP_F1_2"/>
    <property type="match status" value="1"/>
</dbReference>
<protein>
    <recommendedName>
        <fullName evidence="15">G-protein coupled receptors family 1 profile domain-containing protein</fullName>
    </recommendedName>
</protein>
<evidence type="ECO:0000256" key="4">
    <source>
        <dbReference type="ARBA" id="ARBA00022989"/>
    </source>
</evidence>
<keyword evidence="4 13" id="KW-1133">Transmembrane helix</keyword>
<dbReference type="GO" id="GO:0007200">
    <property type="term" value="P:phospholipase C-activating G protein-coupled receptor signaling pathway"/>
    <property type="evidence" value="ECO:0007669"/>
    <property type="project" value="TreeGrafter"/>
</dbReference>
<evidence type="ECO:0000256" key="8">
    <source>
        <dbReference type="ARBA" id="ARBA00023170"/>
    </source>
</evidence>
<keyword evidence="2" id="KW-1003">Cell membrane</keyword>
<evidence type="ECO:0000256" key="12">
    <source>
        <dbReference type="RuleBase" id="RU000688"/>
    </source>
</evidence>
<dbReference type="InterPro" id="IPR003944">
    <property type="entry name" value="Prot_act_rcpt_4"/>
</dbReference>
<dbReference type="PRINTS" id="PR00237">
    <property type="entry name" value="GPCRRHODOPSN"/>
</dbReference>
<feature type="transmembrane region" description="Helical" evidence="13">
    <location>
        <begin position="273"/>
        <end position="296"/>
    </location>
</feature>
<reference evidence="16 17" key="1">
    <citation type="submission" date="2020-06" db="EMBL/GenBank/DDBJ databases">
        <authorList>
            <consortium name="Wellcome Sanger Institute Data Sharing"/>
        </authorList>
    </citation>
    <scope>NUCLEOTIDE SEQUENCE [LARGE SCALE GENOMIC DNA]</scope>
</reference>
<feature type="transmembrane region" description="Helical" evidence="13">
    <location>
        <begin position="138"/>
        <end position="159"/>
    </location>
</feature>
<dbReference type="Pfam" id="PF00001">
    <property type="entry name" value="7tm_1"/>
    <property type="match status" value="1"/>
</dbReference>
<evidence type="ECO:0000256" key="11">
    <source>
        <dbReference type="PIRSR" id="PIRSR603912-52"/>
    </source>
</evidence>
<dbReference type="Proteomes" id="UP000694580">
    <property type="component" value="Chromosome 18"/>
</dbReference>
<proteinExistence type="inferred from homology"/>
<evidence type="ECO:0000256" key="7">
    <source>
        <dbReference type="ARBA" id="ARBA00023157"/>
    </source>
</evidence>
<keyword evidence="10 12" id="KW-0807">Transducer</keyword>
<evidence type="ECO:0000313" key="16">
    <source>
        <dbReference type="Ensembl" id="ENSDCDP00010030194.1"/>
    </source>
</evidence>
<dbReference type="AlphaFoldDB" id="A0AAY4CBU2"/>
<dbReference type="FunFam" id="1.20.1070.10:FF:000040">
    <property type="entry name" value="Coagulation factor 2 (thrombin) receptor"/>
    <property type="match status" value="1"/>
</dbReference>
<evidence type="ECO:0000256" key="13">
    <source>
        <dbReference type="SAM" id="Phobius"/>
    </source>
</evidence>
<name>A0AAY4CBU2_9TELE</name>
<keyword evidence="17" id="KW-1185">Reference proteome</keyword>
<feature type="transmembrane region" description="Helical" evidence="13">
    <location>
        <begin position="308"/>
        <end position="333"/>
    </location>
</feature>
<feature type="disulfide bond" evidence="11">
    <location>
        <begin position="136"/>
        <end position="215"/>
    </location>
</feature>
<accession>A0AAY4CBU2</accession>
<dbReference type="InterPro" id="IPR000276">
    <property type="entry name" value="GPCR_Rhodpsn"/>
</dbReference>
<keyword evidence="9" id="KW-0325">Glycoprotein</keyword>
<feature type="signal peptide" evidence="14">
    <location>
        <begin position="1"/>
        <end position="24"/>
    </location>
</feature>
<evidence type="ECO:0000256" key="1">
    <source>
        <dbReference type="ARBA" id="ARBA00004651"/>
    </source>
</evidence>
<reference evidence="16" key="3">
    <citation type="submission" date="2025-09" db="UniProtKB">
        <authorList>
            <consortium name="Ensembl"/>
        </authorList>
    </citation>
    <scope>IDENTIFICATION</scope>
</reference>
<evidence type="ECO:0000256" key="5">
    <source>
        <dbReference type="ARBA" id="ARBA00023040"/>
    </source>
</evidence>
<feature type="chain" id="PRO_5044343606" description="G-protein coupled receptors family 1 profile domain-containing protein" evidence="14">
    <location>
        <begin position="25"/>
        <end position="379"/>
    </location>
</feature>
<evidence type="ECO:0000313" key="17">
    <source>
        <dbReference type="Proteomes" id="UP000694580"/>
    </source>
</evidence>